<dbReference type="PROSITE" id="PS51729">
    <property type="entry name" value="GNAT_YJDJ"/>
    <property type="match status" value="1"/>
</dbReference>
<dbReference type="eggNOG" id="COG2388">
    <property type="taxonomic scope" value="Bacteria"/>
</dbReference>
<dbReference type="RefSeq" id="WP_006945741.1">
    <property type="nucleotide sequence ID" value="NZ_CAKZHM010000170.1"/>
</dbReference>
<protein>
    <submittedName>
        <fullName evidence="1">Acetyltransferase</fullName>
    </submittedName>
</protein>
<keyword evidence="1" id="KW-0808">Transferase</keyword>
<dbReference type="InterPro" id="IPR031165">
    <property type="entry name" value="GNAT_YJDJ"/>
</dbReference>
<dbReference type="Proteomes" id="UP000027986">
    <property type="component" value="Chromosome"/>
</dbReference>
<organism evidence="1 2">
    <name type="scientific">Dermacoccus nishinomiyaensis</name>
    <dbReference type="NCBI Taxonomy" id="1274"/>
    <lineage>
        <taxon>Bacteria</taxon>
        <taxon>Bacillati</taxon>
        <taxon>Actinomycetota</taxon>
        <taxon>Actinomycetes</taxon>
        <taxon>Micrococcales</taxon>
        <taxon>Dermacoccaceae</taxon>
        <taxon>Dermacoccus</taxon>
    </lineage>
</organism>
<dbReference type="OrthoDB" id="5405911at2"/>
<dbReference type="STRING" id="1274.HX89_02895"/>
<dbReference type="PANTHER" id="PTHR31435:SF10">
    <property type="entry name" value="BSR4717 PROTEIN"/>
    <property type="match status" value="1"/>
</dbReference>
<dbReference type="InterPro" id="IPR016181">
    <property type="entry name" value="Acyl_CoA_acyltransferase"/>
</dbReference>
<accession>A0A075JDS5</accession>
<reference evidence="1 2" key="1">
    <citation type="submission" date="2014-07" db="EMBL/GenBank/DDBJ databases">
        <title>Genome Sequencing of Dermacoccus nishinomiyaensis.</title>
        <authorList>
            <person name="Hong K.W."/>
            <person name="Chan K.G."/>
        </authorList>
    </citation>
    <scope>NUCLEOTIDE SEQUENCE [LARGE SCALE GENOMIC DNA]</scope>
    <source>
        <strain evidence="1 2">M25</strain>
    </source>
</reference>
<dbReference type="Gene3D" id="3.40.630.30">
    <property type="match status" value="1"/>
</dbReference>
<evidence type="ECO:0000313" key="2">
    <source>
        <dbReference type="Proteomes" id="UP000027986"/>
    </source>
</evidence>
<evidence type="ECO:0000313" key="1">
    <source>
        <dbReference type="EMBL" id="AIF40079.1"/>
    </source>
</evidence>
<keyword evidence="2" id="KW-1185">Reference proteome</keyword>
<dbReference type="HOGENOM" id="CLU_132888_0_0_11"/>
<dbReference type="PANTHER" id="PTHR31435">
    <property type="entry name" value="PROTEIN NATD1"/>
    <property type="match status" value="1"/>
</dbReference>
<dbReference type="KEGG" id="dni:HX89_02895"/>
<dbReference type="EMBL" id="CP008889">
    <property type="protein sequence ID" value="AIF40079.1"/>
    <property type="molecule type" value="Genomic_DNA"/>
</dbReference>
<name>A0A075JDS5_9MICO</name>
<dbReference type="InterPro" id="IPR045057">
    <property type="entry name" value="Gcn5-rel_NAT"/>
</dbReference>
<dbReference type="AlphaFoldDB" id="A0A075JDS5"/>
<sequence length="97" mass="10879">MSDTITVKKNTETHRYEGFLDDEQVGFADYREDGDVVTMPHTIVPERFGGRGFASQIVRFALDDVRAAGKKVDPVCPYVASWIDKHPDYADVRVTAS</sequence>
<proteinExistence type="predicted"/>
<dbReference type="GeneID" id="41840166"/>
<dbReference type="SUPFAM" id="SSF55729">
    <property type="entry name" value="Acyl-CoA N-acyltransferases (Nat)"/>
    <property type="match status" value="1"/>
</dbReference>
<dbReference type="GO" id="GO:0016740">
    <property type="term" value="F:transferase activity"/>
    <property type="evidence" value="ECO:0007669"/>
    <property type="project" value="UniProtKB-KW"/>
</dbReference>
<dbReference type="Pfam" id="PF14542">
    <property type="entry name" value="Acetyltransf_CG"/>
    <property type="match status" value="1"/>
</dbReference>
<gene>
    <name evidence="1" type="ORF">HX89_02895</name>
</gene>